<keyword evidence="2" id="KW-0812">Transmembrane</keyword>
<feature type="compositionally biased region" description="Low complexity" evidence="1">
    <location>
        <begin position="258"/>
        <end position="279"/>
    </location>
</feature>
<feature type="compositionally biased region" description="Low complexity" evidence="1">
    <location>
        <begin position="439"/>
        <end position="453"/>
    </location>
</feature>
<feature type="region of interest" description="Disordered" evidence="1">
    <location>
        <begin position="503"/>
        <end position="618"/>
    </location>
</feature>
<feature type="compositionally biased region" description="Acidic residues" evidence="1">
    <location>
        <begin position="538"/>
        <end position="547"/>
    </location>
</feature>
<reference evidence="3" key="1">
    <citation type="submission" date="2021-01" db="EMBL/GenBank/DDBJ databases">
        <authorList>
            <person name="Corre E."/>
            <person name="Pelletier E."/>
            <person name="Niang G."/>
            <person name="Scheremetjew M."/>
            <person name="Finn R."/>
            <person name="Kale V."/>
            <person name="Holt S."/>
            <person name="Cochrane G."/>
            <person name="Meng A."/>
            <person name="Brown T."/>
            <person name="Cohen L."/>
        </authorList>
    </citation>
    <scope>NUCLEOTIDE SEQUENCE</scope>
    <source>
        <strain evidence="3">SAG 63-3</strain>
    </source>
</reference>
<evidence type="ECO:0000256" key="1">
    <source>
        <dbReference type="SAM" id="MobiDB-lite"/>
    </source>
</evidence>
<evidence type="ECO:0008006" key="4">
    <source>
        <dbReference type="Google" id="ProtNLM"/>
    </source>
</evidence>
<feature type="compositionally biased region" description="Basic and acidic residues" evidence="1">
    <location>
        <begin position="363"/>
        <end position="382"/>
    </location>
</feature>
<feature type="region of interest" description="Disordered" evidence="1">
    <location>
        <begin position="628"/>
        <end position="647"/>
    </location>
</feature>
<evidence type="ECO:0000313" key="3">
    <source>
        <dbReference type="EMBL" id="CAD8775382.1"/>
    </source>
</evidence>
<feature type="compositionally biased region" description="Low complexity" evidence="1">
    <location>
        <begin position="180"/>
        <end position="197"/>
    </location>
</feature>
<feature type="compositionally biased region" description="Polar residues" evidence="1">
    <location>
        <begin position="230"/>
        <end position="243"/>
    </location>
</feature>
<keyword evidence="2" id="KW-0472">Membrane</keyword>
<gene>
    <name evidence="3" type="ORF">PPAR00522_LOCUS11719</name>
</gene>
<feature type="compositionally biased region" description="Basic and acidic residues" evidence="1">
    <location>
        <begin position="524"/>
        <end position="537"/>
    </location>
</feature>
<proteinExistence type="predicted"/>
<feature type="compositionally biased region" description="Low complexity" evidence="1">
    <location>
        <begin position="296"/>
        <end position="307"/>
    </location>
</feature>
<feature type="compositionally biased region" description="Basic and acidic residues" evidence="1">
    <location>
        <begin position="207"/>
        <end position="226"/>
    </location>
</feature>
<dbReference type="AlphaFoldDB" id="A0A7S0YED5"/>
<sequence>MGTKIEGGVIDGLTITTPERRKCRAKRYAIKFNPPCLFLEYEDALRKRRVRAVKINSLSDSVKVDDLTRKVIKSFPRILDPDSVKYDQVKNLIQQLINNYKALKATEKAADPKSNADTAPASVDVDSTLELKHPTSASAESQEKAKSKAKDLELKLFMNDASTLAHSSGDTNISERESAPSKASPSSTRSSPSTFSSGGQDDLDECGVDHDRSESEVARSSCKDLIDDSSPPSRATIPSTLALGSTPAALPGKGDGQSLAAAAASTAATPLPRRLGGLPSLAPIGVSSPVGDRLKALPPLHSPSSTLLGGGGALAPLKGPLGLGKERPTSSLLDVEGPDEAEGGKEEEEEEKEEEEEEEEEEHNAKDNDVSKQEDDYHHGDDESTEEEEETSAKEVKGVHGRLPTGDEELELSDDEAYLEEGGGETEERNYSIDFGDRNLQSNDLDHSLSNSNVGLRDPRDKTENKKYMYDNFDDLGLGDYDDGDDDLGYDVEDTHKYKFNFKFDAGLDDDDDEDDIGDDDNERVETGGVDERNRDVNEDDFGESLEDEHRGGLSNDDDALASSGPCDDSRTKYDVGKGASQSKPWEPNSGKKMTVHDLGLTNDDDLYSGAEYGKEYDDDDDLLADLEDLKGLGPGDSTTGLDDNDSDLYDDKDCTAKKMNGQQGIKGGPKFDLTAEGKIEGGISGLSEEDSPTMTKSPVAAAAAAAACLELPMGALLATAGPPQQSVPILVILLIIAAATYIYLLLVIVITTTVT</sequence>
<name>A0A7S0YED5_9CHLO</name>
<evidence type="ECO:0000256" key="2">
    <source>
        <dbReference type="SAM" id="Phobius"/>
    </source>
</evidence>
<organism evidence="3">
    <name type="scientific">Polytomella parva</name>
    <dbReference type="NCBI Taxonomy" id="51329"/>
    <lineage>
        <taxon>Eukaryota</taxon>
        <taxon>Viridiplantae</taxon>
        <taxon>Chlorophyta</taxon>
        <taxon>core chlorophytes</taxon>
        <taxon>Chlorophyceae</taxon>
        <taxon>CS clade</taxon>
        <taxon>Chlamydomonadales</taxon>
        <taxon>Chlamydomonadaceae</taxon>
        <taxon>Polytomella</taxon>
    </lineage>
</organism>
<keyword evidence="2" id="KW-1133">Transmembrane helix</keyword>
<feature type="compositionally biased region" description="Basic and acidic residues" evidence="1">
    <location>
        <begin position="426"/>
        <end position="437"/>
    </location>
</feature>
<dbReference type="EMBL" id="HBFM01018131">
    <property type="protein sequence ID" value="CAD8775382.1"/>
    <property type="molecule type" value="Transcribed_RNA"/>
</dbReference>
<feature type="compositionally biased region" description="Acidic residues" evidence="1">
    <location>
        <begin position="406"/>
        <end position="425"/>
    </location>
</feature>
<feature type="transmembrane region" description="Helical" evidence="2">
    <location>
        <begin position="728"/>
        <end position="751"/>
    </location>
</feature>
<feature type="compositionally biased region" description="Acidic residues" evidence="1">
    <location>
        <begin position="336"/>
        <end position="362"/>
    </location>
</feature>
<feature type="region of interest" description="Disordered" evidence="1">
    <location>
        <begin position="165"/>
        <end position="465"/>
    </location>
</feature>
<accession>A0A7S0YED5</accession>
<protein>
    <recommendedName>
        <fullName evidence="4">Centrosomal protein of 19 kDa</fullName>
    </recommendedName>
</protein>
<feature type="compositionally biased region" description="Acidic residues" evidence="1">
    <location>
        <begin position="507"/>
        <end position="523"/>
    </location>
</feature>